<comment type="caution">
    <text evidence="3">The sequence shown here is derived from an EMBL/GenBank/DDBJ whole genome shotgun (WGS) entry which is preliminary data.</text>
</comment>
<dbReference type="EMBL" id="DTDH01000068">
    <property type="protein sequence ID" value="HGT98255.1"/>
    <property type="molecule type" value="Genomic_DNA"/>
</dbReference>
<dbReference type="InterPro" id="IPR016619">
    <property type="entry name" value="UCP014439_ACT"/>
</dbReference>
<reference evidence="3" key="1">
    <citation type="journal article" date="2020" name="mSystems">
        <title>Genome- and Community-Level Interaction Insights into Carbon Utilization and Element Cycling Functions of Hydrothermarchaeota in Hydrothermal Sediment.</title>
        <authorList>
            <person name="Zhou Z."/>
            <person name="Liu Y."/>
            <person name="Xu W."/>
            <person name="Pan J."/>
            <person name="Luo Z.H."/>
            <person name="Li M."/>
        </authorList>
    </citation>
    <scope>NUCLEOTIDE SEQUENCE [LARGE SCALE GENOMIC DNA]</scope>
    <source>
        <strain evidence="2">SpSt-629</strain>
        <strain evidence="3">SpSt-688</strain>
    </source>
</reference>
<evidence type="ECO:0000313" key="3">
    <source>
        <dbReference type="EMBL" id="HGT98255.1"/>
    </source>
</evidence>
<dbReference type="PIRSF" id="PIRSF014439">
    <property type="entry name" value="APE1894_ACT"/>
    <property type="match status" value="1"/>
</dbReference>
<dbReference type="SUPFAM" id="SSF55021">
    <property type="entry name" value="ACT-like"/>
    <property type="match status" value="1"/>
</dbReference>
<gene>
    <name evidence="2" type="ORF">ENT99_06600</name>
    <name evidence="3" type="ORF">ENU64_02330</name>
</gene>
<dbReference type="AlphaFoldDB" id="A0A7J3MXG9"/>
<accession>A0A7J3MXG9</accession>
<protein>
    <submittedName>
        <fullName evidence="3">ACT domain-containing protein</fullName>
    </submittedName>
</protein>
<dbReference type="InterPro" id="IPR027795">
    <property type="entry name" value="CASTOR_ACT_dom"/>
</dbReference>
<dbReference type="Pfam" id="PF13840">
    <property type="entry name" value="ACT_7"/>
    <property type="match status" value="1"/>
</dbReference>
<evidence type="ECO:0000313" key="2">
    <source>
        <dbReference type="EMBL" id="HFQ79348.1"/>
    </source>
</evidence>
<organism evidence="3">
    <name type="scientific">Ignisphaera aggregans</name>
    <dbReference type="NCBI Taxonomy" id="334771"/>
    <lineage>
        <taxon>Archaea</taxon>
        <taxon>Thermoproteota</taxon>
        <taxon>Thermoprotei</taxon>
        <taxon>Desulfurococcales</taxon>
        <taxon>Desulfurococcaceae</taxon>
        <taxon>Ignisphaera</taxon>
    </lineage>
</organism>
<proteinExistence type="predicted"/>
<feature type="domain" description="ACT" evidence="1">
    <location>
        <begin position="160"/>
        <end position="227"/>
    </location>
</feature>
<dbReference type="InterPro" id="IPR002912">
    <property type="entry name" value="ACT_dom"/>
</dbReference>
<dbReference type="InterPro" id="IPR045865">
    <property type="entry name" value="ACT-like_dom_sf"/>
</dbReference>
<dbReference type="PROSITE" id="PS51671">
    <property type="entry name" value="ACT"/>
    <property type="match status" value="1"/>
</dbReference>
<evidence type="ECO:0000259" key="1">
    <source>
        <dbReference type="PROSITE" id="PS51671"/>
    </source>
</evidence>
<sequence length="235" mass="26428">MSSISHIVKEIVSSDPSTLQCILNDIVNYTKLSKKLKPLVSEAIGHEVSVDTIKMALIRFAEKIFKEFNILKRDVAQVLARSSIEIRTGITIVTIRNAAFSRIAQYIPLLSTRSRFLAIMQSILVTTLILDDESSEEIISRLNKDDIMSIQRDYSAIVIVSPIEIMYTPGVLSYITNILALNNINIVHIESCYTDTIIVVSREDLIKAFQVLSKHIDISKKLLTINQHSVTNPDK</sequence>
<dbReference type="EMBL" id="DTAU01000131">
    <property type="protein sequence ID" value="HFQ79348.1"/>
    <property type="molecule type" value="Genomic_DNA"/>
</dbReference>
<name>A0A7J3MXG9_9CREN</name>
<dbReference type="Gene3D" id="3.30.2130.10">
    <property type="entry name" value="VC0802-like"/>
    <property type="match status" value="1"/>
</dbReference>